<gene>
    <name evidence="1" type="ORF">KS4_30990</name>
</gene>
<sequence length="137" mass="15907">MLGTYEMTGDLEKLRRLFEHESEAHEGLVGELMRGGSRRMDGTRCTLMNSLPELLQMVRQSHHVAMSQHKQAIRRVLMDHDYVAYETGDILSRRDMLNSDRIDRLADELSRILERVRCDAIAEGNWSDRTNPLEFFG</sequence>
<accession>A0A517YXR4</accession>
<evidence type="ECO:0000313" key="1">
    <source>
        <dbReference type="EMBL" id="QDU35022.1"/>
    </source>
</evidence>
<reference evidence="1 2" key="1">
    <citation type="submission" date="2019-02" db="EMBL/GenBank/DDBJ databases">
        <title>Deep-cultivation of Planctomycetes and their phenomic and genomic characterization uncovers novel biology.</title>
        <authorList>
            <person name="Wiegand S."/>
            <person name="Jogler M."/>
            <person name="Boedeker C."/>
            <person name="Pinto D."/>
            <person name="Vollmers J."/>
            <person name="Rivas-Marin E."/>
            <person name="Kohn T."/>
            <person name="Peeters S.H."/>
            <person name="Heuer A."/>
            <person name="Rast P."/>
            <person name="Oberbeckmann S."/>
            <person name="Bunk B."/>
            <person name="Jeske O."/>
            <person name="Meyerdierks A."/>
            <person name="Storesund J.E."/>
            <person name="Kallscheuer N."/>
            <person name="Luecker S."/>
            <person name="Lage O.M."/>
            <person name="Pohl T."/>
            <person name="Merkel B.J."/>
            <person name="Hornburger P."/>
            <person name="Mueller R.-W."/>
            <person name="Bruemmer F."/>
            <person name="Labrenz M."/>
            <person name="Spormann A.M."/>
            <person name="Op den Camp H."/>
            <person name="Overmann J."/>
            <person name="Amann R."/>
            <person name="Jetten M.S.M."/>
            <person name="Mascher T."/>
            <person name="Medema M.H."/>
            <person name="Devos D.P."/>
            <person name="Kaster A.-K."/>
            <person name="Ovreas L."/>
            <person name="Rohde M."/>
            <person name="Galperin M.Y."/>
            <person name="Jogler C."/>
        </authorList>
    </citation>
    <scope>NUCLEOTIDE SEQUENCE [LARGE SCALE GENOMIC DNA]</scope>
    <source>
        <strain evidence="1 2">KS4</strain>
    </source>
</reference>
<dbReference type="EMBL" id="CP036425">
    <property type="protein sequence ID" value="QDU35022.1"/>
    <property type="molecule type" value="Genomic_DNA"/>
</dbReference>
<organism evidence="1 2">
    <name type="scientific">Poriferisphaera corsica</name>
    <dbReference type="NCBI Taxonomy" id="2528020"/>
    <lineage>
        <taxon>Bacteria</taxon>
        <taxon>Pseudomonadati</taxon>
        <taxon>Planctomycetota</taxon>
        <taxon>Phycisphaerae</taxon>
        <taxon>Phycisphaerales</taxon>
        <taxon>Phycisphaeraceae</taxon>
        <taxon>Poriferisphaera</taxon>
    </lineage>
</organism>
<proteinExistence type="predicted"/>
<evidence type="ECO:0000313" key="2">
    <source>
        <dbReference type="Proteomes" id="UP000317369"/>
    </source>
</evidence>
<dbReference type="Proteomes" id="UP000317369">
    <property type="component" value="Chromosome"/>
</dbReference>
<name>A0A517YXR4_9BACT</name>
<dbReference type="RefSeq" id="WP_145079718.1">
    <property type="nucleotide sequence ID" value="NZ_CP036425.1"/>
</dbReference>
<dbReference type="AlphaFoldDB" id="A0A517YXR4"/>
<keyword evidence="2" id="KW-1185">Reference proteome</keyword>
<dbReference type="KEGG" id="pcor:KS4_30990"/>
<protein>
    <submittedName>
        <fullName evidence="1">Uncharacterized protein</fullName>
    </submittedName>
</protein>